<dbReference type="EMBL" id="CADCXU010022050">
    <property type="protein sequence ID" value="CAB0009692.1"/>
    <property type="molecule type" value="Genomic_DNA"/>
</dbReference>
<evidence type="ECO:0000313" key="2">
    <source>
        <dbReference type="Proteomes" id="UP000479000"/>
    </source>
</evidence>
<protein>
    <submittedName>
        <fullName evidence="1">Uncharacterized protein</fullName>
    </submittedName>
</protein>
<accession>A0A6H5H0S9</accession>
<organism evidence="1 2">
    <name type="scientific">Nesidiocoris tenuis</name>
    <dbReference type="NCBI Taxonomy" id="355587"/>
    <lineage>
        <taxon>Eukaryota</taxon>
        <taxon>Metazoa</taxon>
        <taxon>Ecdysozoa</taxon>
        <taxon>Arthropoda</taxon>
        <taxon>Hexapoda</taxon>
        <taxon>Insecta</taxon>
        <taxon>Pterygota</taxon>
        <taxon>Neoptera</taxon>
        <taxon>Paraneoptera</taxon>
        <taxon>Hemiptera</taxon>
        <taxon>Heteroptera</taxon>
        <taxon>Panheteroptera</taxon>
        <taxon>Cimicomorpha</taxon>
        <taxon>Miridae</taxon>
        <taxon>Dicyphina</taxon>
        <taxon>Nesidiocoris</taxon>
    </lineage>
</organism>
<proteinExistence type="predicted"/>
<feature type="non-terminal residue" evidence="1">
    <location>
        <position position="101"/>
    </location>
</feature>
<dbReference type="Proteomes" id="UP000479000">
    <property type="component" value="Unassembled WGS sequence"/>
</dbReference>
<keyword evidence="2" id="KW-1185">Reference proteome</keyword>
<name>A0A6H5H0S9_9HEMI</name>
<gene>
    <name evidence="1" type="ORF">NTEN_LOCUS14809</name>
</gene>
<reference evidence="1 2" key="1">
    <citation type="submission" date="2020-02" db="EMBL/GenBank/DDBJ databases">
        <authorList>
            <person name="Ferguson B K."/>
        </authorList>
    </citation>
    <scope>NUCLEOTIDE SEQUENCE [LARGE SCALE GENOMIC DNA]</scope>
</reference>
<sequence>MCHCELDIDFDYELLIKQFFPMVSSAQIGSDLIHEPSFIWSGARNYQTMGWSKIQDGNNGIVGSEEPAAVATWRHSFDVRPRPWSLVGGSKATKGPFWGYT</sequence>
<dbReference type="AlphaFoldDB" id="A0A6H5H0S9"/>
<evidence type="ECO:0000313" key="1">
    <source>
        <dbReference type="EMBL" id="CAB0009692.1"/>
    </source>
</evidence>